<organism evidence="2 3">
    <name type="scientific">Halotalea alkalilenta</name>
    <dbReference type="NCBI Taxonomy" id="376489"/>
    <lineage>
        <taxon>Bacteria</taxon>
        <taxon>Pseudomonadati</taxon>
        <taxon>Pseudomonadota</taxon>
        <taxon>Gammaproteobacteria</taxon>
        <taxon>Oceanospirillales</taxon>
        <taxon>Halomonadaceae</taxon>
        <taxon>Halotalea</taxon>
    </lineage>
</organism>
<dbReference type="RefSeq" id="WP_064124492.1">
    <property type="nucleotide sequence ID" value="NZ_CP015243.1"/>
</dbReference>
<proteinExistence type="predicted"/>
<dbReference type="AlphaFoldDB" id="A0A172YKA1"/>
<dbReference type="EMBL" id="CP015243">
    <property type="protein sequence ID" value="ANF59661.1"/>
    <property type="molecule type" value="Genomic_DNA"/>
</dbReference>
<dbReference type="KEGG" id="haa:A5892_12910"/>
<accession>A0A172YKA1</accession>
<dbReference type="PANTHER" id="PTHR10983:SF16">
    <property type="entry name" value="LYSOCARDIOLIPIN ACYLTRANSFERASE 1"/>
    <property type="match status" value="1"/>
</dbReference>
<dbReference type="PANTHER" id="PTHR10983">
    <property type="entry name" value="1-ACYLGLYCEROL-3-PHOSPHATE ACYLTRANSFERASE-RELATED"/>
    <property type="match status" value="1"/>
</dbReference>
<dbReference type="SMART" id="SM00563">
    <property type="entry name" value="PlsC"/>
    <property type="match status" value="1"/>
</dbReference>
<dbReference type="STRING" id="376489.A5892_12910"/>
<keyword evidence="3" id="KW-1185">Reference proteome</keyword>
<name>A0A172YKA1_9GAMM</name>
<dbReference type="InterPro" id="IPR002123">
    <property type="entry name" value="Plipid/glycerol_acylTrfase"/>
</dbReference>
<sequence>MPRIDRLTAPLRGAVSALLLCLTTLFWGVPLCLLAAAKPLALSPALRRAVTHGLDETAQRWLSTNLVWIRWWLNPRIEATIPAGVSIDAWWLVISNHRSWTDIFVLQHALCRRLSPPRFLVKRELRWLPIVGLAFWAMEFPLLRRSRDASERDLRQMQRMCELAQRSPTTFYVFAEGTRFTRAKHDAQRSPHAHLLKPRAGGCAQVAALLGDRLAGVLDATLVYRTRQGEPLRVGFWDFLCGRTPPIELHIQQRALPEWTRHGDYLNDEHYRKRFQAWINSLWQEKDHLLASRSRISGIG</sequence>
<dbReference type="Pfam" id="PF01553">
    <property type="entry name" value="Acyltransferase"/>
    <property type="match status" value="1"/>
</dbReference>
<evidence type="ECO:0000313" key="3">
    <source>
        <dbReference type="Proteomes" id="UP000077875"/>
    </source>
</evidence>
<reference evidence="2 3" key="1">
    <citation type="submission" date="2016-04" db="EMBL/GenBank/DDBJ databases">
        <title>Complete Genome Sequence of Halotalea alkalilenta IHB B 13600.</title>
        <authorList>
            <person name="Swarnkar M.K."/>
            <person name="Sharma A."/>
            <person name="Kaushal K."/>
            <person name="Soni R."/>
            <person name="Rana S."/>
            <person name="Singh A.K."/>
            <person name="Gulati A."/>
        </authorList>
    </citation>
    <scope>NUCLEOTIDE SEQUENCE [LARGE SCALE GENOMIC DNA]</scope>
    <source>
        <strain evidence="2 3">IHB B 13600</strain>
    </source>
</reference>
<feature type="domain" description="Phospholipid/glycerol acyltransferase" evidence="1">
    <location>
        <begin position="91"/>
        <end position="230"/>
    </location>
</feature>
<dbReference type="NCBIfam" id="NF010621">
    <property type="entry name" value="PRK14014.1"/>
    <property type="match status" value="1"/>
</dbReference>
<protein>
    <recommendedName>
        <fullName evidence="1">Phospholipid/glycerol acyltransferase domain-containing protein</fullName>
    </recommendedName>
</protein>
<dbReference type="CDD" id="cd07990">
    <property type="entry name" value="LPLAT_LCLAT1-like"/>
    <property type="match status" value="1"/>
</dbReference>
<dbReference type="SUPFAM" id="SSF69593">
    <property type="entry name" value="Glycerol-3-phosphate (1)-acyltransferase"/>
    <property type="match status" value="1"/>
</dbReference>
<dbReference type="GO" id="GO:0012505">
    <property type="term" value="C:endomembrane system"/>
    <property type="evidence" value="ECO:0007669"/>
    <property type="project" value="TreeGrafter"/>
</dbReference>
<gene>
    <name evidence="2" type="ORF">A5892_12910</name>
</gene>
<dbReference type="GO" id="GO:0016746">
    <property type="term" value="F:acyltransferase activity"/>
    <property type="evidence" value="ECO:0007669"/>
    <property type="project" value="InterPro"/>
</dbReference>
<evidence type="ECO:0000259" key="1">
    <source>
        <dbReference type="SMART" id="SM00563"/>
    </source>
</evidence>
<dbReference type="Proteomes" id="UP000077875">
    <property type="component" value="Chromosome"/>
</dbReference>
<evidence type="ECO:0000313" key="2">
    <source>
        <dbReference type="EMBL" id="ANF59661.1"/>
    </source>
</evidence>